<keyword evidence="1" id="KW-0805">Transcription regulation</keyword>
<dbReference type="Gene3D" id="1.10.10.10">
    <property type="entry name" value="Winged helix-like DNA-binding domain superfamily/Winged helix DNA-binding domain"/>
    <property type="match status" value="1"/>
</dbReference>
<sequence>MHNFAEIEASIKQCAQSEPGIPLEKVLLIRLLLHSVSGYLEHRNTLLKQWGLNDTLFMALIVIYTQPNHTIQPSKLSDILGSSRTNATRIADDLVGRNWIERVTDEVDRRCFLLKLTEEGLGAIKARMPLQWENIHQVFAGISEKEMRQLSSVLHKIVANVGITNKIPATKLPDLS</sequence>
<gene>
    <name evidence="5" type="ORF">SAMN05660772_00213</name>
</gene>
<accession>A0A1W1UD34</accession>
<dbReference type="PROSITE" id="PS50995">
    <property type="entry name" value="HTH_MARR_2"/>
    <property type="match status" value="1"/>
</dbReference>
<organism evidence="5 6">
    <name type="scientific">Pasteurella testudinis DSM 23072</name>
    <dbReference type="NCBI Taxonomy" id="1122938"/>
    <lineage>
        <taxon>Bacteria</taxon>
        <taxon>Pseudomonadati</taxon>
        <taxon>Pseudomonadota</taxon>
        <taxon>Gammaproteobacteria</taxon>
        <taxon>Pasteurellales</taxon>
        <taxon>Pasteurellaceae</taxon>
        <taxon>Pasteurella</taxon>
    </lineage>
</organism>
<dbReference type="Pfam" id="PF01047">
    <property type="entry name" value="MarR"/>
    <property type="match status" value="1"/>
</dbReference>
<evidence type="ECO:0000256" key="2">
    <source>
        <dbReference type="ARBA" id="ARBA00023125"/>
    </source>
</evidence>
<dbReference type="GO" id="GO:0003677">
    <property type="term" value="F:DNA binding"/>
    <property type="evidence" value="ECO:0007669"/>
    <property type="project" value="UniProtKB-KW"/>
</dbReference>
<dbReference type="PANTHER" id="PTHR42756:SF1">
    <property type="entry name" value="TRANSCRIPTIONAL REPRESSOR OF EMRAB OPERON"/>
    <property type="match status" value="1"/>
</dbReference>
<dbReference type="InterPro" id="IPR036388">
    <property type="entry name" value="WH-like_DNA-bd_sf"/>
</dbReference>
<dbReference type="STRING" id="1122938.SAMN05660772_00213"/>
<dbReference type="PRINTS" id="PR00598">
    <property type="entry name" value="HTHMARR"/>
</dbReference>
<keyword evidence="3" id="KW-0804">Transcription</keyword>
<keyword evidence="6" id="KW-1185">Reference proteome</keyword>
<proteinExistence type="predicted"/>
<dbReference type="AlphaFoldDB" id="A0A1W1UD34"/>
<dbReference type="EMBL" id="FWWV01000001">
    <property type="protein sequence ID" value="SMB78704.1"/>
    <property type="molecule type" value="Genomic_DNA"/>
</dbReference>
<evidence type="ECO:0000259" key="4">
    <source>
        <dbReference type="PROSITE" id="PS50995"/>
    </source>
</evidence>
<dbReference type="InterPro" id="IPR036390">
    <property type="entry name" value="WH_DNA-bd_sf"/>
</dbReference>
<feature type="domain" description="HTH marR-type" evidence="4">
    <location>
        <begin position="25"/>
        <end position="159"/>
    </location>
</feature>
<evidence type="ECO:0000256" key="1">
    <source>
        <dbReference type="ARBA" id="ARBA00023015"/>
    </source>
</evidence>
<evidence type="ECO:0000313" key="5">
    <source>
        <dbReference type="EMBL" id="SMB78704.1"/>
    </source>
</evidence>
<dbReference type="GO" id="GO:0003700">
    <property type="term" value="F:DNA-binding transcription factor activity"/>
    <property type="evidence" value="ECO:0007669"/>
    <property type="project" value="InterPro"/>
</dbReference>
<dbReference type="Proteomes" id="UP000192408">
    <property type="component" value="Unassembled WGS sequence"/>
</dbReference>
<keyword evidence="2" id="KW-0238">DNA-binding</keyword>
<evidence type="ECO:0000313" key="6">
    <source>
        <dbReference type="Proteomes" id="UP000192408"/>
    </source>
</evidence>
<reference evidence="6" key="1">
    <citation type="submission" date="2017-04" db="EMBL/GenBank/DDBJ databases">
        <authorList>
            <person name="Varghese N."/>
            <person name="Submissions S."/>
        </authorList>
    </citation>
    <scope>NUCLEOTIDE SEQUENCE [LARGE SCALE GENOMIC DNA]</scope>
    <source>
        <strain evidence="6">DSM 23072</strain>
    </source>
</reference>
<evidence type="ECO:0000256" key="3">
    <source>
        <dbReference type="ARBA" id="ARBA00023163"/>
    </source>
</evidence>
<dbReference type="SUPFAM" id="SSF46785">
    <property type="entry name" value="Winged helix' DNA-binding domain"/>
    <property type="match status" value="1"/>
</dbReference>
<dbReference type="InterPro" id="IPR000835">
    <property type="entry name" value="HTH_MarR-typ"/>
</dbReference>
<dbReference type="NCBIfam" id="NF008122">
    <property type="entry name" value="PRK10870.1"/>
    <property type="match status" value="1"/>
</dbReference>
<protein>
    <submittedName>
        <fullName evidence="5">MarR family transcriptional regulator, negative regulator of the multidrug operon emrRAB</fullName>
    </submittedName>
</protein>
<dbReference type="RefSeq" id="WP_084255447.1">
    <property type="nucleotide sequence ID" value="NZ_FWWV01000001.1"/>
</dbReference>
<dbReference type="PANTHER" id="PTHR42756">
    <property type="entry name" value="TRANSCRIPTIONAL REGULATOR, MARR"/>
    <property type="match status" value="1"/>
</dbReference>
<name>A0A1W1UD34_9PAST</name>
<dbReference type="SMART" id="SM00347">
    <property type="entry name" value="HTH_MARR"/>
    <property type="match status" value="1"/>
</dbReference>